<protein>
    <submittedName>
        <fullName evidence="2">Uncharacterized protein</fullName>
    </submittedName>
</protein>
<name>A0A0K0FXS2_STRVS</name>
<dbReference type="AlphaFoldDB" id="A0A0K0FXS2"/>
<accession>A0A0K0FXS2</accession>
<keyword evidence="1" id="KW-1185">Reference proteome</keyword>
<evidence type="ECO:0000313" key="2">
    <source>
        <dbReference type="WBParaSite" id="SVE_1724800.1"/>
    </source>
</evidence>
<reference evidence="2" key="2">
    <citation type="submission" date="2015-08" db="UniProtKB">
        <authorList>
            <consortium name="WormBaseParasite"/>
        </authorList>
    </citation>
    <scope>IDENTIFICATION</scope>
</reference>
<dbReference type="WBParaSite" id="SVE_1724800.1">
    <property type="protein sequence ID" value="SVE_1724800.1"/>
    <property type="gene ID" value="SVE_1724800"/>
</dbReference>
<evidence type="ECO:0000313" key="1">
    <source>
        <dbReference type="Proteomes" id="UP000035680"/>
    </source>
</evidence>
<organism evidence="1 2">
    <name type="scientific">Strongyloides venezuelensis</name>
    <name type="common">Threadworm</name>
    <dbReference type="NCBI Taxonomy" id="75913"/>
    <lineage>
        <taxon>Eukaryota</taxon>
        <taxon>Metazoa</taxon>
        <taxon>Ecdysozoa</taxon>
        <taxon>Nematoda</taxon>
        <taxon>Chromadorea</taxon>
        <taxon>Rhabditida</taxon>
        <taxon>Tylenchina</taxon>
        <taxon>Panagrolaimomorpha</taxon>
        <taxon>Strongyloidoidea</taxon>
        <taxon>Strongyloididae</taxon>
        <taxon>Strongyloides</taxon>
    </lineage>
</organism>
<reference evidence="1" key="1">
    <citation type="submission" date="2014-07" db="EMBL/GenBank/DDBJ databases">
        <authorList>
            <person name="Martin A.A"/>
            <person name="De Silva N."/>
        </authorList>
    </citation>
    <scope>NUCLEOTIDE SEQUENCE</scope>
</reference>
<dbReference type="Proteomes" id="UP000035680">
    <property type="component" value="Unassembled WGS sequence"/>
</dbReference>
<proteinExistence type="predicted"/>
<sequence length="112" mass="13897">MRTNYCWGWYQPQKSKLLDFFRKPLVCEWNNVYCVDWDAITVRFHKALRPPIRLVIKTRRLQLFNVQETYKLQYRFFLNNENEWSNVFFNLSEYSTPHNFLKSFLELVVYIE</sequence>